<sequence>MSIPNRRVTREVITTILQSSEEDMNEYEKGLCGGILEEMLWTMENDEKFFNMINEYDIHFVSEKVFNSWGADMNEHEKELCRNMLQKMMQMMNSNEVFYNKVENLVRSDQFTN</sequence>
<dbReference type="EMBL" id="MK500590">
    <property type="protein sequence ID" value="QBK93181.1"/>
    <property type="molecule type" value="Genomic_DNA"/>
</dbReference>
<organism evidence="1">
    <name type="scientific">Pithovirus LCPAC403</name>
    <dbReference type="NCBI Taxonomy" id="2506596"/>
    <lineage>
        <taxon>Viruses</taxon>
        <taxon>Pithoviruses</taxon>
    </lineage>
</organism>
<reference evidence="1" key="1">
    <citation type="journal article" date="2019" name="MBio">
        <title>Virus Genomes from Deep Sea Sediments Expand the Ocean Megavirome and Support Independent Origins of Viral Gigantism.</title>
        <authorList>
            <person name="Backstrom D."/>
            <person name="Yutin N."/>
            <person name="Jorgensen S.L."/>
            <person name="Dharamshi J."/>
            <person name="Homa F."/>
            <person name="Zaremba-Niedwiedzka K."/>
            <person name="Spang A."/>
            <person name="Wolf Y.I."/>
            <person name="Koonin E.V."/>
            <person name="Ettema T.J."/>
        </authorList>
    </citation>
    <scope>NUCLEOTIDE SEQUENCE</scope>
</reference>
<name>A0A481ZF95_9VIRU</name>
<protein>
    <submittedName>
        <fullName evidence="1">Uncharacterized protein</fullName>
    </submittedName>
</protein>
<evidence type="ECO:0000313" key="1">
    <source>
        <dbReference type="EMBL" id="QBK93181.1"/>
    </source>
</evidence>
<accession>A0A481ZF95</accession>
<gene>
    <name evidence="1" type="ORF">LCPAC403_03150</name>
</gene>
<proteinExistence type="predicted"/>